<dbReference type="AlphaFoldDB" id="A0A1I5X575"/>
<evidence type="ECO:0000313" key="1">
    <source>
        <dbReference type="EMBL" id="SFQ27165.1"/>
    </source>
</evidence>
<organism evidence="1 2">
    <name type="scientific">Amycolatopsis rubida</name>
    <dbReference type="NCBI Taxonomy" id="112413"/>
    <lineage>
        <taxon>Bacteria</taxon>
        <taxon>Bacillati</taxon>
        <taxon>Actinomycetota</taxon>
        <taxon>Actinomycetes</taxon>
        <taxon>Pseudonocardiales</taxon>
        <taxon>Pseudonocardiaceae</taxon>
        <taxon>Amycolatopsis</taxon>
    </lineage>
</organism>
<evidence type="ECO:0000313" key="2">
    <source>
        <dbReference type="Proteomes" id="UP000199137"/>
    </source>
</evidence>
<proteinExistence type="predicted"/>
<dbReference type="RefSeq" id="WP_093575607.1">
    <property type="nucleotide sequence ID" value="NZ_FOWC01000010.1"/>
</dbReference>
<dbReference type="EMBL" id="FOWC01000010">
    <property type="protein sequence ID" value="SFQ27165.1"/>
    <property type="molecule type" value="Genomic_DNA"/>
</dbReference>
<name>A0A1I5X575_9PSEU</name>
<reference evidence="1 2" key="1">
    <citation type="submission" date="2016-10" db="EMBL/GenBank/DDBJ databases">
        <authorList>
            <person name="de Groot N.N."/>
        </authorList>
    </citation>
    <scope>NUCLEOTIDE SEQUENCE [LARGE SCALE GENOMIC DNA]</scope>
    <source>
        <strain evidence="1 2">DSM 44637</strain>
    </source>
</reference>
<sequence>MTTISRREPTDDDDAQLREAVRALSWQHTLQLSGLREGEPPHSPLDESVLDSAGRQAAALAYLAALHDVRRTAGELITLAVAAAEDAGVAAPAIDQALSGVTGVAVRQRMDLLVHETRHLILEFRTWPVKAAPDGLIRDRAATMLAKLDELRIKPVMHPDATDSPMNSPESVVVRFECQLAKLYKLLRTATQADNYGDEVFICMDALVDIIDHAEFVQ</sequence>
<accession>A0A1I5X575</accession>
<dbReference type="Proteomes" id="UP000199137">
    <property type="component" value="Unassembled WGS sequence"/>
</dbReference>
<gene>
    <name evidence="1" type="ORF">SAMN05421854_11041</name>
</gene>
<protein>
    <submittedName>
        <fullName evidence="1">Uncharacterized protein</fullName>
    </submittedName>
</protein>